<dbReference type="GO" id="GO:0016887">
    <property type="term" value="F:ATP hydrolysis activity"/>
    <property type="evidence" value="ECO:0007669"/>
    <property type="project" value="InterPro"/>
</dbReference>
<sequence length="321" mass="36142">MNNKLLEVTDLKKYFPVTQGFLDKTKSYVKAVDGISFHINKGEAFGLVGESGSGKTTLGQTILRMTDKTSGEVNFNDIDVYSLSKRDLRKIRIKAQYIFQDPYSSLNPRMEIGTAIGEALLQHNLATKNNVKDKVKYFLELCGLNATYANRFPHEFSGGQRQRIVIARAMALNPDFIVADEPVSALDVSIQAQIINLFSDLRQKKKLSYLFISHDLSVVEHLCDRIAIMYLGVIVELASREELFSYPKHPYTKALISAIPIPDPTIKRNRILLKGNIPSPTDPPSGCRFHTRCPYANHICRETTPKLKYLSPTHQVACHLT</sequence>
<dbReference type="RefSeq" id="WP_077833988.1">
    <property type="nucleotide sequence ID" value="NZ_CP096983.1"/>
</dbReference>
<dbReference type="CDD" id="cd03257">
    <property type="entry name" value="ABC_NikE_OppD_transporters"/>
    <property type="match status" value="1"/>
</dbReference>
<dbReference type="SUPFAM" id="SSF52540">
    <property type="entry name" value="P-loop containing nucleoside triphosphate hydrolases"/>
    <property type="match status" value="1"/>
</dbReference>
<evidence type="ECO:0000256" key="2">
    <source>
        <dbReference type="ARBA" id="ARBA00022448"/>
    </source>
</evidence>
<gene>
    <name evidence="5" type="primary">oppF_5</name>
    <name evidence="5" type="ORF">CROST_040560</name>
</gene>
<dbReference type="PANTHER" id="PTHR43776">
    <property type="entry name" value="TRANSPORT ATP-BINDING PROTEIN"/>
    <property type="match status" value="1"/>
</dbReference>
<evidence type="ECO:0000256" key="4">
    <source>
        <dbReference type="ARBA" id="ARBA00022840"/>
    </source>
</evidence>
<evidence type="ECO:0000256" key="3">
    <source>
        <dbReference type="ARBA" id="ARBA00022741"/>
    </source>
</evidence>
<dbReference type="KEGG" id="crw:CROST_040560"/>
<accession>A0A1S8KY05</accession>
<evidence type="ECO:0000313" key="6">
    <source>
        <dbReference type="Proteomes" id="UP000190951"/>
    </source>
</evidence>
<keyword evidence="4 5" id="KW-0067">ATP-binding</keyword>
<reference evidence="5 6" key="1">
    <citation type="submission" date="2022-04" db="EMBL/GenBank/DDBJ databases">
        <title>Genome sequence of C. roseum typestrain.</title>
        <authorList>
            <person name="Poehlein A."/>
            <person name="Schoch T."/>
            <person name="Duerre P."/>
            <person name="Daniel R."/>
        </authorList>
    </citation>
    <scope>NUCLEOTIDE SEQUENCE [LARGE SCALE GENOMIC DNA]</scope>
    <source>
        <strain evidence="5 6">DSM 7320</strain>
    </source>
</reference>
<dbReference type="GO" id="GO:0005524">
    <property type="term" value="F:ATP binding"/>
    <property type="evidence" value="ECO:0007669"/>
    <property type="project" value="UniProtKB-KW"/>
</dbReference>
<dbReference type="PANTHER" id="PTHR43776:SF8">
    <property type="entry name" value="ABC TRANSPORTER, ATP-BINDING PROTEIN"/>
    <property type="match status" value="1"/>
</dbReference>
<dbReference type="AlphaFoldDB" id="A0A1S8KY05"/>
<dbReference type="GO" id="GO:0055085">
    <property type="term" value="P:transmembrane transport"/>
    <property type="evidence" value="ECO:0007669"/>
    <property type="project" value="UniProtKB-ARBA"/>
</dbReference>
<dbReference type="Pfam" id="PF08352">
    <property type="entry name" value="oligo_HPY"/>
    <property type="match status" value="1"/>
</dbReference>
<dbReference type="FunFam" id="3.40.50.300:FF:000016">
    <property type="entry name" value="Oligopeptide ABC transporter ATP-binding component"/>
    <property type="match status" value="1"/>
</dbReference>
<dbReference type="STRING" id="84029.CROST_42680"/>
<keyword evidence="6" id="KW-1185">Reference proteome</keyword>
<dbReference type="PROSITE" id="PS00211">
    <property type="entry name" value="ABC_TRANSPORTER_1"/>
    <property type="match status" value="1"/>
</dbReference>
<evidence type="ECO:0000256" key="1">
    <source>
        <dbReference type="ARBA" id="ARBA00005417"/>
    </source>
</evidence>
<name>A0A1S8KY05_9CLOT</name>
<dbReference type="SMART" id="SM00382">
    <property type="entry name" value="AAA"/>
    <property type="match status" value="1"/>
</dbReference>
<dbReference type="InterPro" id="IPR003439">
    <property type="entry name" value="ABC_transporter-like_ATP-bd"/>
</dbReference>
<protein>
    <submittedName>
        <fullName evidence="5">Oligopeptide transport ATP-binding protein OppF</fullName>
    </submittedName>
</protein>
<organism evidence="5 6">
    <name type="scientific">Clostridium felsineum</name>
    <dbReference type="NCBI Taxonomy" id="36839"/>
    <lineage>
        <taxon>Bacteria</taxon>
        <taxon>Bacillati</taxon>
        <taxon>Bacillota</taxon>
        <taxon>Clostridia</taxon>
        <taxon>Eubacteriales</taxon>
        <taxon>Clostridiaceae</taxon>
        <taxon>Clostridium</taxon>
    </lineage>
</organism>
<dbReference type="GO" id="GO:0015833">
    <property type="term" value="P:peptide transport"/>
    <property type="evidence" value="ECO:0007669"/>
    <property type="project" value="InterPro"/>
</dbReference>
<evidence type="ECO:0000313" key="5">
    <source>
        <dbReference type="EMBL" id="URZ13304.1"/>
    </source>
</evidence>
<keyword evidence="2" id="KW-0813">Transport</keyword>
<dbReference type="PROSITE" id="PS50893">
    <property type="entry name" value="ABC_TRANSPORTER_2"/>
    <property type="match status" value="1"/>
</dbReference>
<dbReference type="InterPro" id="IPR013563">
    <property type="entry name" value="Oligopep_ABC_C"/>
</dbReference>
<dbReference type="Proteomes" id="UP000190951">
    <property type="component" value="Chromosome"/>
</dbReference>
<proteinExistence type="inferred from homology"/>
<comment type="similarity">
    <text evidence="1">Belongs to the ABC transporter superfamily.</text>
</comment>
<keyword evidence="3" id="KW-0547">Nucleotide-binding</keyword>
<dbReference type="Gene3D" id="3.40.50.300">
    <property type="entry name" value="P-loop containing nucleotide triphosphate hydrolases"/>
    <property type="match status" value="1"/>
</dbReference>
<dbReference type="InterPro" id="IPR003593">
    <property type="entry name" value="AAA+_ATPase"/>
</dbReference>
<dbReference type="Pfam" id="PF00005">
    <property type="entry name" value="ABC_tran"/>
    <property type="match status" value="1"/>
</dbReference>
<dbReference type="NCBIfam" id="TIGR01727">
    <property type="entry name" value="oligo_HPY"/>
    <property type="match status" value="1"/>
</dbReference>
<dbReference type="EMBL" id="CP096983">
    <property type="protein sequence ID" value="URZ13304.1"/>
    <property type="molecule type" value="Genomic_DNA"/>
</dbReference>
<dbReference type="InterPro" id="IPR050319">
    <property type="entry name" value="ABC_transp_ATP-bind"/>
</dbReference>
<dbReference type="InterPro" id="IPR027417">
    <property type="entry name" value="P-loop_NTPase"/>
</dbReference>
<dbReference type="InterPro" id="IPR017871">
    <property type="entry name" value="ABC_transporter-like_CS"/>
</dbReference>